<comment type="caution">
    <text evidence="2">The sequence shown here is derived from an EMBL/GenBank/DDBJ whole genome shotgun (WGS) entry which is preliminary data.</text>
</comment>
<feature type="compositionally biased region" description="Basic residues" evidence="1">
    <location>
        <begin position="86"/>
        <end position="100"/>
    </location>
</feature>
<organism evidence="2 3">
    <name type="scientific">Portunus trituberculatus</name>
    <name type="common">Swimming crab</name>
    <name type="synonym">Neptunus trituberculatus</name>
    <dbReference type="NCBI Taxonomy" id="210409"/>
    <lineage>
        <taxon>Eukaryota</taxon>
        <taxon>Metazoa</taxon>
        <taxon>Ecdysozoa</taxon>
        <taxon>Arthropoda</taxon>
        <taxon>Crustacea</taxon>
        <taxon>Multicrustacea</taxon>
        <taxon>Malacostraca</taxon>
        <taxon>Eumalacostraca</taxon>
        <taxon>Eucarida</taxon>
        <taxon>Decapoda</taxon>
        <taxon>Pleocyemata</taxon>
        <taxon>Brachyura</taxon>
        <taxon>Eubrachyura</taxon>
        <taxon>Portunoidea</taxon>
        <taxon>Portunidae</taxon>
        <taxon>Portuninae</taxon>
        <taxon>Portunus</taxon>
    </lineage>
</organism>
<feature type="compositionally biased region" description="Basic and acidic residues" evidence="1">
    <location>
        <begin position="54"/>
        <end position="63"/>
    </location>
</feature>
<feature type="region of interest" description="Disordered" evidence="1">
    <location>
        <begin position="1"/>
        <end position="126"/>
    </location>
</feature>
<dbReference type="AlphaFoldDB" id="A0A5B7E0V4"/>
<evidence type="ECO:0000256" key="1">
    <source>
        <dbReference type="SAM" id="MobiDB-lite"/>
    </source>
</evidence>
<reference evidence="2 3" key="1">
    <citation type="submission" date="2019-05" db="EMBL/GenBank/DDBJ databases">
        <title>Another draft genome of Portunus trituberculatus and its Hox gene families provides insights of decapod evolution.</title>
        <authorList>
            <person name="Jeong J.-H."/>
            <person name="Song I."/>
            <person name="Kim S."/>
            <person name="Choi T."/>
            <person name="Kim D."/>
            <person name="Ryu S."/>
            <person name="Kim W."/>
        </authorList>
    </citation>
    <scope>NUCLEOTIDE SEQUENCE [LARGE SCALE GENOMIC DNA]</scope>
    <source>
        <tissue evidence="2">Muscle</tissue>
    </source>
</reference>
<protein>
    <submittedName>
        <fullName evidence="2">Uncharacterized protein</fullName>
    </submittedName>
</protein>
<feature type="compositionally biased region" description="Low complexity" evidence="1">
    <location>
        <begin position="25"/>
        <end position="34"/>
    </location>
</feature>
<dbReference type="EMBL" id="VSRR010001743">
    <property type="protein sequence ID" value="MPC27408.1"/>
    <property type="molecule type" value="Genomic_DNA"/>
</dbReference>
<keyword evidence="3" id="KW-1185">Reference proteome</keyword>
<feature type="compositionally biased region" description="Basic and acidic residues" evidence="1">
    <location>
        <begin position="73"/>
        <end position="85"/>
    </location>
</feature>
<accession>A0A5B7E0V4</accession>
<name>A0A5B7E0V4_PORTR</name>
<sequence length="126" mass="13758">MGHSGLGGLLTSHRGLLWPTPPGPARTAPGSPRPHAAATKTLGATHHALSKNSFGKDEEENRRKPGSLGTYDFHQEKKPEPEPTCRAHHIKLNKTRRAKKTATLAHSASRYPGLRLLLSPKPPHEY</sequence>
<gene>
    <name evidence="2" type="ORF">E2C01_020578</name>
</gene>
<evidence type="ECO:0000313" key="3">
    <source>
        <dbReference type="Proteomes" id="UP000324222"/>
    </source>
</evidence>
<proteinExistence type="predicted"/>
<evidence type="ECO:0000313" key="2">
    <source>
        <dbReference type="EMBL" id="MPC27408.1"/>
    </source>
</evidence>
<dbReference type="Proteomes" id="UP000324222">
    <property type="component" value="Unassembled WGS sequence"/>
</dbReference>